<evidence type="ECO:0000256" key="1">
    <source>
        <dbReference type="SAM" id="MobiDB-lite"/>
    </source>
</evidence>
<name>A0A1J4L1Q3_9EUKA</name>
<dbReference type="VEuPathDB" id="TrichDB:TRFO_12521"/>
<dbReference type="GeneID" id="94831389"/>
<feature type="compositionally biased region" description="Acidic residues" evidence="1">
    <location>
        <begin position="223"/>
        <end position="240"/>
    </location>
</feature>
<feature type="transmembrane region" description="Helical" evidence="2">
    <location>
        <begin position="20"/>
        <end position="45"/>
    </location>
</feature>
<evidence type="ECO:0000313" key="3">
    <source>
        <dbReference type="EMBL" id="OHT17346.1"/>
    </source>
</evidence>
<feature type="transmembrane region" description="Helical" evidence="2">
    <location>
        <begin position="552"/>
        <end position="574"/>
    </location>
</feature>
<keyword evidence="2" id="KW-1133">Transmembrane helix</keyword>
<dbReference type="RefSeq" id="XP_068370482.1">
    <property type="nucleotide sequence ID" value="XM_068496685.1"/>
</dbReference>
<feature type="region of interest" description="Disordered" evidence="1">
    <location>
        <begin position="193"/>
        <end position="240"/>
    </location>
</feature>
<protein>
    <submittedName>
        <fullName evidence="3">Uncharacterized protein</fullName>
    </submittedName>
</protein>
<sequence length="606" mass="71713">MNASRKSHSKILSLGFSIKVNLLVVMVKLWRLILMISEILFFLCLKEPFYRYRLPKFMTINDKNEPHLYFSFFHIKDQSLKNKLLSIKRDLKDGNQIESSIQCLQQLALNKSADASFFLLIIYYFELYSQNLDINLTNYYLNITKSLNNEHTNKLLHIFDNFSYSKNANHGFDVLQIKYSLKDIINQVYFKPKKESSGNSKNSQKDRKDFSIEEEDNKNYYNEADEDEDDDDEKEQNQEDLEIDEGKVKELFTSYNRYLKANNFYYGVNSKRSCIKAYHTIAKNINLYINNSNSLNFIDNQKATKTCRKISKNFKRNHSNAMNLLRNINLSNLICKHKHLDFIILNAVEYDCELAHDLLQKMERENLFFDKMFQLAYSSLAMKDYKYAFRLYTLLSQWGFDGVLDQMNLLINIIEKDDQNSLKEETFKKSAQLNNNEQNNKESNKMKNNQNDENYVSTIIHENGNEFVDNEFISHLIEESQRKNERRIELMKNRSINAIYEALVNIDDLETSLSFVEYAKTLHPVGRLYSTSLRIVILIHNLIFHFPKTLVYIYQFYAKPLVMIFGFITLAILFKVRVHFLYDTSTYRHIGPYPSIPEKFKRFPLG</sequence>
<accession>A0A1J4L1Q3</accession>
<evidence type="ECO:0000313" key="4">
    <source>
        <dbReference type="Proteomes" id="UP000179807"/>
    </source>
</evidence>
<organism evidence="3 4">
    <name type="scientific">Tritrichomonas foetus</name>
    <dbReference type="NCBI Taxonomy" id="1144522"/>
    <lineage>
        <taxon>Eukaryota</taxon>
        <taxon>Metamonada</taxon>
        <taxon>Parabasalia</taxon>
        <taxon>Tritrichomonadida</taxon>
        <taxon>Tritrichomonadidae</taxon>
        <taxon>Tritrichomonas</taxon>
    </lineage>
</organism>
<reference evidence="3" key="1">
    <citation type="submission" date="2016-10" db="EMBL/GenBank/DDBJ databases">
        <authorList>
            <person name="Benchimol M."/>
            <person name="Almeida L.G."/>
            <person name="Vasconcelos A.T."/>
            <person name="Perreira-Neves A."/>
            <person name="Rosa I.A."/>
            <person name="Tasca T."/>
            <person name="Bogo M.R."/>
            <person name="de Souza W."/>
        </authorList>
    </citation>
    <scope>NUCLEOTIDE SEQUENCE [LARGE SCALE GENOMIC DNA]</scope>
    <source>
        <strain evidence="3">K</strain>
    </source>
</reference>
<evidence type="ECO:0000256" key="2">
    <source>
        <dbReference type="SAM" id="Phobius"/>
    </source>
</evidence>
<keyword evidence="4" id="KW-1185">Reference proteome</keyword>
<proteinExistence type="predicted"/>
<keyword evidence="2" id="KW-0472">Membrane</keyword>
<gene>
    <name evidence="3" type="ORF">TRFO_12521</name>
</gene>
<feature type="region of interest" description="Disordered" evidence="1">
    <location>
        <begin position="428"/>
        <end position="449"/>
    </location>
</feature>
<dbReference type="AlphaFoldDB" id="A0A1J4L1Q3"/>
<keyword evidence="2" id="KW-0812">Transmembrane</keyword>
<dbReference type="EMBL" id="MLAK01000014">
    <property type="protein sequence ID" value="OHT17346.1"/>
    <property type="molecule type" value="Genomic_DNA"/>
</dbReference>
<dbReference type="Proteomes" id="UP000179807">
    <property type="component" value="Unassembled WGS sequence"/>
</dbReference>
<comment type="caution">
    <text evidence="3">The sequence shown here is derived from an EMBL/GenBank/DDBJ whole genome shotgun (WGS) entry which is preliminary data.</text>
</comment>